<gene>
    <name evidence="7" type="ORF">A9K58_18150</name>
</gene>
<evidence type="ECO:0000313" key="7">
    <source>
        <dbReference type="EMBL" id="OBU64060.1"/>
    </source>
</evidence>
<feature type="chain" id="PRO_5008353354" evidence="5">
    <location>
        <begin position="27"/>
        <end position="141"/>
    </location>
</feature>
<dbReference type="SUPFAM" id="SSF74653">
    <property type="entry name" value="TolA/TonB C-terminal domain"/>
    <property type="match status" value="1"/>
</dbReference>
<feature type="domain" description="TonB C-terminal" evidence="6">
    <location>
        <begin position="45"/>
        <end position="141"/>
    </location>
</feature>
<dbReference type="Proteomes" id="UP000092256">
    <property type="component" value="Unassembled WGS sequence"/>
</dbReference>
<evidence type="ECO:0000256" key="1">
    <source>
        <dbReference type="ARBA" id="ARBA00004167"/>
    </source>
</evidence>
<evidence type="ECO:0000256" key="3">
    <source>
        <dbReference type="ARBA" id="ARBA00022989"/>
    </source>
</evidence>
<dbReference type="PROSITE" id="PS52015">
    <property type="entry name" value="TONB_CTD"/>
    <property type="match status" value="1"/>
</dbReference>
<dbReference type="OrthoDB" id="1628901at2"/>
<keyword evidence="5" id="KW-0732">Signal</keyword>
<dbReference type="GO" id="GO:0016020">
    <property type="term" value="C:membrane"/>
    <property type="evidence" value="ECO:0007669"/>
    <property type="project" value="UniProtKB-SubCell"/>
</dbReference>
<dbReference type="AlphaFoldDB" id="A0A1A6XMY5"/>
<reference evidence="7 8" key="1">
    <citation type="submission" date="2016-05" db="EMBL/GenBank/DDBJ databases">
        <title>Draft Genome Sequences of Stenotrophomonas maltophilia Strains Sm32COP, Sm41DVV, Sm46PAILV, SmF3, SmF22, SmSOFb1 and SmCVFa1, Isolated from Different Manures, in France.</title>
        <authorList>
            <person name="Nazaret S."/>
            <person name="Bodilis J."/>
        </authorList>
    </citation>
    <scope>NUCLEOTIDE SEQUENCE [LARGE SCALE GENOMIC DNA]</scope>
    <source>
        <strain evidence="7 8">Sm46PAILV</strain>
    </source>
</reference>
<evidence type="ECO:0000313" key="8">
    <source>
        <dbReference type="Proteomes" id="UP000092256"/>
    </source>
</evidence>
<dbReference type="Gene3D" id="3.30.1150.10">
    <property type="match status" value="1"/>
</dbReference>
<comment type="subcellular location">
    <subcellularLocation>
        <location evidence="1">Membrane</location>
        <topology evidence="1">Single-pass membrane protein</topology>
    </subcellularLocation>
</comment>
<evidence type="ECO:0000256" key="4">
    <source>
        <dbReference type="ARBA" id="ARBA00023136"/>
    </source>
</evidence>
<protein>
    <submittedName>
        <fullName evidence="7">Energy transducer TonB</fullName>
    </submittedName>
</protein>
<feature type="signal peptide" evidence="5">
    <location>
        <begin position="1"/>
        <end position="26"/>
    </location>
</feature>
<comment type="caution">
    <text evidence="7">The sequence shown here is derived from an EMBL/GenBank/DDBJ whole genome shotgun (WGS) entry which is preliminary data.</text>
</comment>
<evidence type="ECO:0000256" key="5">
    <source>
        <dbReference type="SAM" id="SignalP"/>
    </source>
</evidence>
<dbReference type="InterPro" id="IPR037682">
    <property type="entry name" value="TonB_C"/>
</dbReference>
<dbReference type="InterPro" id="IPR006260">
    <property type="entry name" value="TonB/TolA_C"/>
</dbReference>
<dbReference type="EMBL" id="LYVJ01000017">
    <property type="protein sequence ID" value="OBU64060.1"/>
    <property type="molecule type" value="Genomic_DNA"/>
</dbReference>
<dbReference type="NCBIfam" id="TIGR01352">
    <property type="entry name" value="tonB_Cterm"/>
    <property type="match status" value="1"/>
</dbReference>
<accession>A0A1A6XMY5</accession>
<dbReference type="RefSeq" id="WP_065200667.1">
    <property type="nucleotide sequence ID" value="NZ_LYVJ01000017.1"/>
</dbReference>
<organism evidence="7 8">
    <name type="scientific">Stenotrophomonas maltophilia</name>
    <name type="common">Pseudomonas maltophilia</name>
    <name type="synonym">Xanthomonas maltophilia</name>
    <dbReference type="NCBI Taxonomy" id="40324"/>
    <lineage>
        <taxon>Bacteria</taxon>
        <taxon>Pseudomonadati</taxon>
        <taxon>Pseudomonadota</taxon>
        <taxon>Gammaproteobacteria</taxon>
        <taxon>Lysobacterales</taxon>
        <taxon>Lysobacteraceae</taxon>
        <taxon>Stenotrophomonas</taxon>
        <taxon>Stenotrophomonas maltophilia group</taxon>
    </lineage>
</organism>
<dbReference type="GO" id="GO:0055085">
    <property type="term" value="P:transmembrane transport"/>
    <property type="evidence" value="ECO:0007669"/>
    <property type="project" value="InterPro"/>
</dbReference>
<sequence>MPRLNTALALNLDLMLLDATPAMVMAADPQVSTDVFVERGDNPTFERQQAPAVVYSTAPVTPPDTLLQVPMAVLFVAQLDELGHVSNVMVVRSSGLRDIDRAAFTAVVQWRFEPIVVEGVARHARVRVRLSFVASAEAPLG</sequence>
<keyword evidence="2" id="KW-0812">Transmembrane</keyword>
<evidence type="ECO:0000256" key="2">
    <source>
        <dbReference type="ARBA" id="ARBA00022692"/>
    </source>
</evidence>
<keyword evidence="3" id="KW-1133">Transmembrane helix</keyword>
<proteinExistence type="predicted"/>
<dbReference type="Pfam" id="PF03544">
    <property type="entry name" value="TonB_C"/>
    <property type="match status" value="1"/>
</dbReference>
<name>A0A1A6XMY5_STEMA</name>
<evidence type="ECO:0000259" key="6">
    <source>
        <dbReference type="PROSITE" id="PS52015"/>
    </source>
</evidence>
<keyword evidence="4" id="KW-0472">Membrane</keyword>